<feature type="signal peptide" evidence="2">
    <location>
        <begin position="1"/>
        <end position="24"/>
    </location>
</feature>
<dbReference type="Pfam" id="PF01278">
    <property type="entry name" value="Omptin"/>
    <property type="match status" value="1"/>
</dbReference>
<dbReference type="OrthoDB" id="5464981at2"/>
<evidence type="ECO:0000313" key="4">
    <source>
        <dbReference type="Proteomes" id="UP000263993"/>
    </source>
</evidence>
<sequence>MKSRAQGCAVAFLVVAFGVSGADAQSVSRKNSASRTIGDTASLEVYAGYMSGESRELVIDAGTGFVNSELFWKINKASVIGGAFTYSPRPWMTFKVSGWVPASAVNTMDDYDYLAAPSNAWTDLSHHDDTSLDHAWMIDARVGVRVLSLPPMALADRGGIEAIAGFRRFNIAWTAKGGSFIYSSGGGFRNDTGNFAPGQTVIKYEQWMYTPFLGIGGSVGFGRWSLDGSFIGSLWGEGRDRDDHVLRSTLFTDEFSKVKMIGIDTALNYAVNDRISVFGRYEYQKYYEARGASTANDYGAGTVTVSPGDAAGMSHYSMVVSFGIKGRL</sequence>
<protein>
    <submittedName>
        <fullName evidence="3">Omptin family outer membrane protease</fullName>
    </submittedName>
</protein>
<feature type="active site" evidence="1">
    <location>
        <position position="242"/>
    </location>
</feature>
<organism evidence="3 4">
    <name type="scientific">Undibacter mobilis</name>
    <dbReference type="NCBI Taxonomy" id="2292256"/>
    <lineage>
        <taxon>Bacteria</taxon>
        <taxon>Pseudomonadati</taxon>
        <taxon>Pseudomonadota</taxon>
        <taxon>Alphaproteobacteria</taxon>
        <taxon>Hyphomicrobiales</taxon>
        <taxon>Nitrobacteraceae</taxon>
        <taxon>Undibacter</taxon>
    </lineage>
</organism>
<feature type="active site" evidence="1">
    <location>
        <position position="110"/>
    </location>
</feature>
<comment type="caution">
    <text evidence="3">The sequence shown here is derived from an EMBL/GenBank/DDBJ whole genome shotgun (WGS) entry which is preliminary data.</text>
</comment>
<dbReference type="InterPro" id="IPR020080">
    <property type="entry name" value="OM_adhesin/peptidase_omptin"/>
</dbReference>
<dbReference type="SUPFAM" id="SSF69917">
    <property type="entry name" value="OMPT-like"/>
    <property type="match status" value="1"/>
</dbReference>
<gene>
    <name evidence="3" type="ORF">DXH78_06180</name>
</gene>
<proteinExistence type="predicted"/>
<dbReference type="PRINTS" id="PR00482">
    <property type="entry name" value="OMPTIN"/>
</dbReference>
<accession>A0A371B9D3</accession>
<dbReference type="InterPro" id="IPR000036">
    <property type="entry name" value="Peptidase_A26_omptin"/>
</dbReference>
<feature type="active site" evidence="1">
    <location>
        <position position="244"/>
    </location>
</feature>
<dbReference type="GO" id="GO:0006508">
    <property type="term" value="P:proteolysis"/>
    <property type="evidence" value="ECO:0007669"/>
    <property type="project" value="UniProtKB-KW"/>
</dbReference>
<evidence type="ECO:0000256" key="1">
    <source>
        <dbReference type="PIRSR" id="PIRSR001522-1"/>
    </source>
</evidence>
<dbReference type="InterPro" id="IPR053724">
    <property type="entry name" value="OMP_A26_sf"/>
</dbReference>
<keyword evidence="2" id="KW-0732">Signal</keyword>
<keyword evidence="4" id="KW-1185">Reference proteome</keyword>
<keyword evidence="3" id="KW-0378">Hydrolase</keyword>
<dbReference type="Gene3D" id="2.40.128.90">
    <property type="entry name" value="OMPT-like"/>
    <property type="match status" value="1"/>
</dbReference>
<feature type="chain" id="PRO_5016959831" evidence="2">
    <location>
        <begin position="25"/>
        <end position="328"/>
    </location>
</feature>
<feature type="active site" evidence="1">
    <location>
        <position position="112"/>
    </location>
</feature>
<dbReference type="PIRSF" id="PIRSF001522">
    <property type="entry name" value="Peptidase_A26"/>
    <property type="match status" value="1"/>
</dbReference>
<evidence type="ECO:0000256" key="2">
    <source>
        <dbReference type="SAM" id="SignalP"/>
    </source>
</evidence>
<keyword evidence="3" id="KW-0645">Protease</keyword>
<reference evidence="4" key="1">
    <citation type="submission" date="2018-08" db="EMBL/GenBank/DDBJ databases">
        <authorList>
            <person name="Kim S.-J."/>
            <person name="Jung G.-Y."/>
        </authorList>
    </citation>
    <scope>NUCLEOTIDE SEQUENCE [LARGE SCALE GENOMIC DNA]</scope>
    <source>
        <strain evidence="4">GY_H</strain>
    </source>
</reference>
<dbReference type="EMBL" id="QRGO01000001">
    <property type="protein sequence ID" value="RDV04206.1"/>
    <property type="molecule type" value="Genomic_DNA"/>
</dbReference>
<dbReference type="GO" id="GO:0004190">
    <property type="term" value="F:aspartic-type endopeptidase activity"/>
    <property type="evidence" value="ECO:0007669"/>
    <property type="project" value="InterPro"/>
</dbReference>
<dbReference type="AlphaFoldDB" id="A0A371B9D3"/>
<evidence type="ECO:0000313" key="3">
    <source>
        <dbReference type="EMBL" id="RDV04206.1"/>
    </source>
</evidence>
<dbReference type="Proteomes" id="UP000263993">
    <property type="component" value="Unassembled WGS sequence"/>
</dbReference>
<name>A0A371B9D3_9BRAD</name>
<dbReference type="RefSeq" id="WP_115516232.1">
    <property type="nucleotide sequence ID" value="NZ_QRGO01000001.1"/>
</dbReference>
<dbReference type="GO" id="GO:0009279">
    <property type="term" value="C:cell outer membrane"/>
    <property type="evidence" value="ECO:0007669"/>
    <property type="project" value="InterPro"/>
</dbReference>